<comment type="caution">
    <text evidence="2">The sequence shown here is derived from an EMBL/GenBank/DDBJ whole genome shotgun (WGS) entry which is preliminary data.</text>
</comment>
<reference evidence="2 3" key="1">
    <citation type="journal article" date="2019" name="Sci. Rep.">
        <title>Orb-weaving spider Araneus ventricosus genome elucidates the spidroin gene catalogue.</title>
        <authorList>
            <person name="Kono N."/>
            <person name="Nakamura H."/>
            <person name="Ohtoshi R."/>
            <person name="Moran D.A.P."/>
            <person name="Shinohara A."/>
            <person name="Yoshida Y."/>
            <person name="Fujiwara M."/>
            <person name="Mori M."/>
            <person name="Tomita M."/>
            <person name="Arakawa K."/>
        </authorList>
    </citation>
    <scope>NUCLEOTIDE SEQUENCE [LARGE SCALE GENOMIC DNA]</scope>
</reference>
<protein>
    <submittedName>
        <fullName evidence="2">Uncharacterized protein</fullName>
    </submittedName>
</protein>
<name>A0A4Y1ZYU4_ARAVE</name>
<organism evidence="2 3">
    <name type="scientific">Araneus ventricosus</name>
    <name type="common">Orbweaver spider</name>
    <name type="synonym">Epeira ventricosa</name>
    <dbReference type="NCBI Taxonomy" id="182803"/>
    <lineage>
        <taxon>Eukaryota</taxon>
        <taxon>Metazoa</taxon>
        <taxon>Ecdysozoa</taxon>
        <taxon>Arthropoda</taxon>
        <taxon>Chelicerata</taxon>
        <taxon>Arachnida</taxon>
        <taxon>Araneae</taxon>
        <taxon>Araneomorphae</taxon>
        <taxon>Entelegynae</taxon>
        <taxon>Araneoidea</taxon>
        <taxon>Araneidae</taxon>
        <taxon>Araneus</taxon>
    </lineage>
</organism>
<keyword evidence="3" id="KW-1185">Reference proteome</keyword>
<accession>A0A4Y1ZYU4</accession>
<evidence type="ECO:0000313" key="3">
    <source>
        <dbReference type="Proteomes" id="UP000499080"/>
    </source>
</evidence>
<feature type="compositionally biased region" description="Polar residues" evidence="1">
    <location>
        <begin position="1"/>
        <end position="10"/>
    </location>
</feature>
<sequence length="88" mass="9743">MITISITPSRSIAHPAKQTPQNKSTETHAKQTALRAFRVWSSHKEVRPDIVDGAVNHPQYHYWAGKGANTCLLTWQIIIVVLEGPSVG</sequence>
<proteinExistence type="predicted"/>
<gene>
    <name evidence="2" type="ORF">AVEN_115301_1</name>
</gene>
<dbReference type="AlphaFoldDB" id="A0A4Y1ZYU4"/>
<feature type="region of interest" description="Disordered" evidence="1">
    <location>
        <begin position="1"/>
        <end position="28"/>
    </location>
</feature>
<dbReference type="EMBL" id="BGPR01000001">
    <property type="protein sequence ID" value="GBL72365.1"/>
    <property type="molecule type" value="Genomic_DNA"/>
</dbReference>
<dbReference type="Proteomes" id="UP000499080">
    <property type="component" value="Unassembled WGS sequence"/>
</dbReference>
<evidence type="ECO:0000313" key="2">
    <source>
        <dbReference type="EMBL" id="GBL72365.1"/>
    </source>
</evidence>
<evidence type="ECO:0000256" key="1">
    <source>
        <dbReference type="SAM" id="MobiDB-lite"/>
    </source>
</evidence>